<dbReference type="SUPFAM" id="SSF55961">
    <property type="entry name" value="Bet v1-like"/>
    <property type="match status" value="2"/>
</dbReference>
<keyword evidence="6 9" id="KW-0371">Homeobox</keyword>
<protein>
    <submittedName>
        <fullName evidence="15">Uncharacterized protein</fullName>
    </submittedName>
</protein>
<dbReference type="Gene3D" id="3.30.530.20">
    <property type="match status" value="1"/>
</dbReference>
<dbReference type="GO" id="GO:0000981">
    <property type="term" value="F:DNA-binding transcription factor activity, RNA polymerase II-specific"/>
    <property type="evidence" value="ECO:0007669"/>
    <property type="project" value="InterPro"/>
</dbReference>
<dbReference type="PROSITE" id="PS00027">
    <property type="entry name" value="HOMEOBOX_1"/>
    <property type="match status" value="1"/>
</dbReference>
<dbReference type="PANTHER" id="PTHR45654:SF77">
    <property type="entry name" value="HOMEOBOX-LEUCINE ZIPPER PROTEIN MERISTEM L1"/>
    <property type="match status" value="1"/>
</dbReference>
<dbReference type="InterPro" id="IPR002913">
    <property type="entry name" value="START_lipid-bd_dom"/>
</dbReference>
<accession>A0AAV1A356</accession>
<organism evidence="15 16">
    <name type="scientific">Vicia faba</name>
    <name type="common">Broad bean</name>
    <name type="synonym">Faba vulgaris</name>
    <dbReference type="NCBI Taxonomy" id="3906"/>
    <lineage>
        <taxon>Eukaryota</taxon>
        <taxon>Viridiplantae</taxon>
        <taxon>Streptophyta</taxon>
        <taxon>Embryophyta</taxon>
        <taxon>Tracheophyta</taxon>
        <taxon>Spermatophyta</taxon>
        <taxon>Magnoliopsida</taxon>
        <taxon>eudicotyledons</taxon>
        <taxon>Gunneridae</taxon>
        <taxon>Pentapetalae</taxon>
        <taxon>rosids</taxon>
        <taxon>fabids</taxon>
        <taxon>Fabales</taxon>
        <taxon>Fabaceae</taxon>
        <taxon>Papilionoideae</taxon>
        <taxon>50 kb inversion clade</taxon>
        <taxon>NPAAA clade</taxon>
        <taxon>Hologalegina</taxon>
        <taxon>IRL clade</taxon>
        <taxon>Fabeae</taxon>
        <taxon>Vicia</taxon>
    </lineage>
</organism>
<dbReference type="SMART" id="SM00389">
    <property type="entry name" value="HOX"/>
    <property type="match status" value="1"/>
</dbReference>
<dbReference type="GO" id="GO:0008289">
    <property type="term" value="F:lipid binding"/>
    <property type="evidence" value="ECO:0007669"/>
    <property type="project" value="InterPro"/>
</dbReference>
<dbReference type="Pfam" id="PF25797">
    <property type="entry name" value="PDF2_C"/>
    <property type="match status" value="1"/>
</dbReference>
<dbReference type="InterPro" id="IPR009057">
    <property type="entry name" value="Homeodomain-like_sf"/>
</dbReference>
<dbReference type="AlphaFoldDB" id="A0AAV1A356"/>
<evidence type="ECO:0000256" key="6">
    <source>
        <dbReference type="ARBA" id="ARBA00023155"/>
    </source>
</evidence>
<evidence type="ECO:0000259" key="13">
    <source>
        <dbReference type="PROSITE" id="PS50071"/>
    </source>
</evidence>
<comment type="similarity">
    <text evidence="2">Belongs to the HD-ZIP homeobox family. Class IV subfamily.</text>
</comment>
<dbReference type="EMBL" id="OX451738">
    <property type="protein sequence ID" value="CAI8604741.1"/>
    <property type="molecule type" value="Genomic_DNA"/>
</dbReference>
<evidence type="ECO:0000256" key="2">
    <source>
        <dbReference type="ARBA" id="ARBA00006789"/>
    </source>
</evidence>
<dbReference type="SMART" id="SM00234">
    <property type="entry name" value="START"/>
    <property type="match status" value="1"/>
</dbReference>
<dbReference type="Pfam" id="PF00046">
    <property type="entry name" value="Homeodomain"/>
    <property type="match status" value="1"/>
</dbReference>
<evidence type="ECO:0000256" key="1">
    <source>
        <dbReference type="ARBA" id="ARBA00004123"/>
    </source>
</evidence>
<dbReference type="PANTHER" id="PTHR45654">
    <property type="entry name" value="HOMEOBOX-LEUCINE ZIPPER PROTEIN MERISTEM L1"/>
    <property type="match status" value="1"/>
</dbReference>
<dbReference type="Pfam" id="PF01852">
    <property type="entry name" value="START"/>
    <property type="match status" value="1"/>
</dbReference>
<sequence>MFDLQLEHSDKFDLQLQQQEVQHQNGIDSPQPIQQQQQQFLDFSTNNTSSSSDWGGNSQNPNFRNNIVSSNGEQDLNQEQKNMSAVRHSRDQIREMKKVFKHCPHPNQEEREKMSRVLGIAPIQIKFWFQNKRNQDKIMQEHRQNNLLRQENARLRIENEMRNEKLKNTICLHCKGPVSIGKMCFNQNKIRIENARLKAEIEKLSGVSRNHINAVESDYDITSSMIGELYYDGNDPFGSLLTPYFDKQKIVELAMVSMEELTRLTLAGAPLWISTNESESLNESEYIRVFPNVISPKHTGFISESSRESMIIFMNHVNLIKTLMNVNQWSAMFSDIVSKAVTIEVLSHGGLENYNGLVQVMSADFQVPSPLVRARENYFVRYCKKHQEGIWAVVDVSLDHLRPSSTTMPRSQRRPSGCLIQELPYGYSKVTWVEHVEVDHTTLLSNRFYNSLITSSLAFGAKRWVASLGRQCERLTCSIDTNVPTRDYCDNFQGRKILLNLAQRMKLCFSSIVGSSIESCWNVLTPDSHDVRVMSKTNTEPGTPSGVILNGGTSLWLPVLPKRLFDFLGNQNSRSEWNILSIGSIIKEMTHIRHGHDLGNYVSLFQVNNKNYMQNNNMLLLQDKSIDRTSSHVIFAPVDINSMNLVFNGGDPNIIALFPSGFAILPDGVQLSNGGPMLNSIGSGGCLLTISFQILVGLNPALKIENGWVEAAVNFIKNTCERIKVAMA</sequence>
<evidence type="ECO:0000256" key="12">
    <source>
        <dbReference type="SAM" id="MobiDB-lite"/>
    </source>
</evidence>
<dbReference type="InterPro" id="IPR017970">
    <property type="entry name" value="Homeobox_CS"/>
</dbReference>
<dbReference type="Gene3D" id="1.10.10.60">
    <property type="entry name" value="Homeodomain-like"/>
    <property type="match status" value="1"/>
</dbReference>
<dbReference type="InterPro" id="IPR023393">
    <property type="entry name" value="START-like_dom_sf"/>
</dbReference>
<keyword evidence="5 9" id="KW-0238">DNA-binding</keyword>
<dbReference type="InterPro" id="IPR042160">
    <property type="entry name" value="HD-Zip_IV"/>
</dbReference>
<evidence type="ECO:0000256" key="8">
    <source>
        <dbReference type="ARBA" id="ARBA00023242"/>
    </source>
</evidence>
<keyword evidence="8 9" id="KW-0539">Nucleus</keyword>
<keyword evidence="4 11" id="KW-0175">Coiled coil</keyword>
<feature type="region of interest" description="Disordered" evidence="12">
    <location>
        <begin position="44"/>
        <end position="70"/>
    </location>
</feature>
<dbReference type="GO" id="GO:0003677">
    <property type="term" value="F:DNA binding"/>
    <property type="evidence" value="ECO:0007669"/>
    <property type="project" value="UniProtKB-UniRule"/>
</dbReference>
<dbReference type="CDD" id="cd00086">
    <property type="entry name" value="homeodomain"/>
    <property type="match status" value="1"/>
</dbReference>
<evidence type="ECO:0000256" key="10">
    <source>
        <dbReference type="RuleBase" id="RU000682"/>
    </source>
</evidence>
<keyword evidence="7" id="KW-0804">Transcription</keyword>
<evidence type="ECO:0000256" key="4">
    <source>
        <dbReference type="ARBA" id="ARBA00023054"/>
    </source>
</evidence>
<reference evidence="15 16" key="1">
    <citation type="submission" date="2023-01" db="EMBL/GenBank/DDBJ databases">
        <authorList>
            <person name="Kreplak J."/>
        </authorList>
    </citation>
    <scope>NUCLEOTIDE SEQUENCE [LARGE SCALE GENOMIC DNA]</scope>
</reference>
<evidence type="ECO:0000256" key="5">
    <source>
        <dbReference type="ARBA" id="ARBA00023125"/>
    </source>
</evidence>
<dbReference type="GO" id="GO:0005634">
    <property type="term" value="C:nucleus"/>
    <property type="evidence" value="ECO:0007669"/>
    <property type="project" value="UniProtKB-SubCell"/>
</dbReference>
<evidence type="ECO:0000313" key="16">
    <source>
        <dbReference type="Proteomes" id="UP001157006"/>
    </source>
</evidence>
<evidence type="ECO:0000256" key="9">
    <source>
        <dbReference type="PROSITE-ProRule" id="PRU00108"/>
    </source>
</evidence>
<evidence type="ECO:0000256" key="11">
    <source>
        <dbReference type="SAM" id="Coils"/>
    </source>
</evidence>
<feature type="domain" description="START" evidence="14">
    <location>
        <begin position="243"/>
        <end position="477"/>
    </location>
</feature>
<evidence type="ECO:0000256" key="7">
    <source>
        <dbReference type="ARBA" id="ARBA00023163"/>
    </source>
</evidence>
<feature type="coiled-coil region" evidence="11">
    <location>
        <begin position="138"/>
        <end position="167"/>
    </location>
</feature>
<dbReference type="PROSITE" id="PS50848">
    <property type="entry name" value="START"/>
    <property type="match status" value="1"/>
</dbReference>
<keyword evidence="16" id="KW-1185">Reference proteome</keyword>
<dbReference type="InterPro" id="IPR057993">
    <property type="entry name" value="HD-Zip_IV_C"/>
</dbReference>
<evidence type="ECO:0000259" key="14">
    <source>
        <dbReference type="PROSITE" id="PS50848"/>
    </source>
</evidence>
<dbReference type="SUPFAM" id="SSF46689">
    <property type="entry name" value="Homeodomain-like"/>
    <property type="match status" value="1"/>
</dbReference>
<dbReference type="PROSITE" id="PS50071">
    <property type="entry name" value="HOMEOBOX_2"/>
    <property type="match status" value="1"/>
</dbReference>
<gene>
    <name evidence="15" type="ORF">VFH_III148360</name>
</gene>
<feature type="compositionally biased region" description="Polar residues" evidence="12">
    <location>
        <begin position="53"/>
        <end position="70"/>
    </location>
</feature>
<keyword evidence="3" id="KW-0805">Transcription regulation</keyword>
<evidence type="ECO:0000313" key="15">
    <source>
        <dbReference type="EMBL" id="CAI8604741.1"/>
    </source>
</evidence>
<comment type="subcellular location">
    <subcellularLocation>
        <location evidence="1 9 10">Nucleus</location>
    </subcellularLocation>
</comment>
<name>A0AAV1A356_VICFA</name>
<feature type="domain" description="Homeobox" evidence="13">
    <location>
        <begin position="79"/>
        <end position="139"/>
    </location>
</feature>
<dbReference type="Proteomes" id="UP001157006">
    <property type="component" value="Chromosome 3"/>
</dbReference>
<feature type="DNA-binding region" description="Homeobox" evidence="9">
    <location>
        <begin position="81"/>
        <end position="140"/>
    </location>
</feature>
<dbReference type="InterPro" id="IPR001356">
    <property type="entry name" value="HD"/>
</dbReference>
<evidence type="ECO:0000256" key="3">
    <source>
        <dbReference type="ARBA" id="ARBA00023015"/>
    </source>
</evidence>
<proteinExistence type="inferred from homology"/>
<dbReference type="CDD" id="cd08875">
    <property type="entry name" value="START_ArGLABRA2_like"/>
    <property type="match status" value="1"/>
</dbReference>